<feature type="non-terminal residue" evidence="2">
    <location>
        <position position="733"/>
    </location>
</feature>
<protein>
    <recommendedName>
        <fullName evidence="1">RNase H type-1 domain-containing protein</fullName>
    </recommendedName>
</protein>
<dbReference type="Pfam" id="PF00075">
    <property type="entry name" value="RNase_H"/>
    <property type="match status" value="1"/>
</dbReference>
<dbReference type="SUPFAM" id="SSF53098">
    <property type="entry name" value="Ribonuclease H-like"/>
    <property type="match status" value="1"/>
</dbReference>
<dbReference type="Proteomes" id="UP001189429">
    <property type="component" value="Unassembled WGS sequence"/>
</dbReference>
<feature type="non-terminal residue" evidence="2">
    <location>
        <position position="1"/>
    </location>
</feature>
<dbReference type="InterPro" id="IPR036397">
    <property type="entry name" value="RNaseH_sf"/>
</dbReference>
<name>A0ABN9VD03_9DINO</name>
<dbReference type="Gene3D" id="3.30.420.10">
    <property type="entry name" value="Ribonuclease H-like superfamily/Ribonuclease H"/>
    <property type="match status" value="1"/>
</dbReference>
<organism evidence="2 3">
    <name type="scientific">Prorocentrum cordatum</name>
    <dbReference type="NCBI Taxonomy" id="2364126"/>
    <lineage>
        <taxon>Eukaryota</taxon>
        <taxon>Sar</taxon>
        <taxon>Alveolata</taxon>
        <taxon>Dinophyceae</taxon>
        <taxon>Prorocentrales</taxon>
        <taxon>Prorocentraceae</taxon>
        <taxon>Prorocentrum</taxon>
    </lineage>
</organism>
<dbReference type="EMBL" id="CAUYUJ010016979">
    <property type="protein sequence ID" value="CAK0870602.1"/>
    <property type="molecule type" value="Genomic_DNA"/>
</dbReference>
<feature type="domain" description="RNase H type-1" evidence="1">
    <location>
        <begin position="406"/>
        <end position="562"/>
    </location>
</feature>
<evidence type="ECO:0000259" key="1">
    <source>
        <dbReference type="PROSITE" id="PS50879"/>
    </source>
</evidence>
<proteinExistence type="predicted"/>
<accession>A0ABN9VD03</accession>
<gene>
    <name evidence="2" type="ORF">PCOR1329_LOCUS56665</name>
</gene>
<sequence length="733" mass="79294">ASFPTVQLSVNVDDFGLMRWGAESRVVHDIVGAGRGLHSELKAADLRIAVDNSRVLGNAPVVRASIASKLRSLQPLPVRAERNLGVDFSSGLAGGGKAAPTSRVKAMCKRRQRMSILRGSKPRRRVLGRVARSALESSVLYGSAVVGTNGQELEVLRSAAGRLQDHRMDGKSRTLALLLAPVPRLGPVFRATWLPVKAFLFALWHSWLPRGALDFGPREAHERLVHLEHPWSSIPGPFNALWATLKRVGITATSATSWTWPDGAVVNPSDFCPVTFQELVYRAVECRQFAKALPSTKSKLTAQQRGHLRSTVVWGQWPQKRQWAEGYGTTPACLLCPQAEGALLRRHCSCARLDSLEGAPAFRANVARAAHSPLALAFAERCLAPFPAIAMPPPGQPVRWGLGGPDSFTGDIYPDGSVFEAEHPSLASAGWGCVALHPDRLQGVSFCSGPVLDPLQCISAAEFIAVIHVLRVAAPPVRVLSDSAFVVDGFHERGRVSTTAFIAAHAHLWRECWRLVDDWGDGFELSKVKSHAAASDIQHGRATERHRFGNMMADRAAKSAAAYARAPRQDRAQLQARSKVVKTWGGWIGRLSEGLEDCGHPKRHKRGKPRLPRLFVVREPAPSDVASRALAAQSKLEDGARKHELVRIALCEGPTIVGCARCGNFAAVRVAALSQPCPPVATDHAMKVPKRLGKGEFRLGAKVFRVKAQAPLVEAAVADPLPASQLVAVDDSS</sequence>
<dbReference type="InterPro" id="IPR012337">
    <property type="entry name" value="RNaseH-like_sf"/>
</dbReference>
<keyword evidence="3" id="KW-1185">Reference proteome</keyword>
<reference evidence="2" key="1">
    <citation type="submission" date="2023-10" db="EMBL/GenBank/DDBJ databases">
        <authorList>
            <person name="Chen Y."/>
            <person name="Shah S."/>
            <person name="Dougan E. K."/>
            <person name="Thang M."/>
            <person name="Chan C."/>
        </authorList>
    </citation>
    <scope>NUCLEOTIDE SEQUENCE [LARGE SCALE GENOMIC DNA]</scope>
</reference>
<dbReference type="PROSITE" id="PS50879">
    <property type="entry name" value="RNASE_H_1"/>
    <property type="match status" value="1"/>
</dbReference>
<evidence type="ECO:0000313" key="3">
    <source>
        <dbReference type="Proteomes" id="UP001189429"/>
    </source>
</evidence>
<evidence type="ECO:0000313" key="2">
    <source>
        <dbReference type="EMBL" id="CAK0870602.1"/>
    </source>
</evidence>
<dbReference type="InterPro" id="IPR002156">
    <property type="entry name" value="RNaseH_domain"/>
</dbReference>
<comment type="caution">
    <text evidence="2">The sequence shown here is derived from an EMBL/GenBank/DDBJ whole genome shotgun (WGS) entry which is preliminary data.</text>
</comment>